<feature type="domain" description="Histidine kinase" evidence="9">
    <location>
        <begin position="200"/>
        <end position="408"/>
    </location>
</feature>
<dbReference type="InterPro" id="IPR005467">
    <property type="entry name" value="His_kinase_dom"/>
</dbReference>
<dbReference type="CDD" id="cd00075">
    <property type="entry name" value="HATPase"/>
    <property type="match status" value="1"/>
</dbReference>
<accession>A0A7W8CY50</accession>
<evidence type="ECO:0000313" key="11">
    <source>
        <dbReference type="Proteomes" id="UP000539953"/>
    </source>
</evidence>
<keyword evidence="4" id="KW-0597">Phosphoprotein</keyword>
<dbReference type="GO" id="GO:0016036">
    <property type="term" value="P:cellular response to phosphate starvation"/>
    <property type="evidence" value="ECO:0007669"/>
    <property type="project" value="TreeGrafter"/>
</dbReference>
<dbReference type="EC" id="2.7.13.3" evidence="3"/>
<keyword evidence="5" id="KW-0808">Transferase</keyword>
<dbReference type="Pfam" id="PF00512">
    <property type="entry name" value="HisKA"/>
    <property type="match status" value="1"/>
</dbReference>
<evidence type="ECO:0000256" key="2">
    <source>
        <dbReference type="ARBA" id="ARBA00004370"/>
    </source>
</evidence>
<dbReference type="InterPro" id="IPR050351">
    <property type="entry name" value="BphY/WalK/GraS-like"/>
</dbReference>
<organism evidence="10 11">
    <name type="scientific">Catenisphaera adipataccumulans</name>
    <dbReference type="NCBI Taxonomy" id="700500"/>
    <lineage>
        <taxon>Bacteria</taxon>
        <taxon>Bacillati</taxon>
        <taxon>Bacillota</taxon>
        <taxon>Erysipelotrichia</taxon>
        <taxon>Erysipelotrichales</taxon>
        <taxon>Erysipelotrichaceae</taxon>
        <taxon>Catenisphaera</taxon>
    </lineage>
</organism>
<dbReference type="GO" id="GO:0004721">
    <property type="term" value="F:phosphoprotein phosphatase activity"/>
    <property type="evidence" value="ECO:0007669"/>
    <property type="project" value="TreeGrafter"/>
</dbReference>
<keyword evidence="8" id="KW-0472">Membrane</keyword>
<sequence>MDSRAIEKLRRKFVWISMVAIFVAMLFIGIVINLSYYASSRYKIQRSLDLLVNVENYQFEDNNSGQRNPGQVFSGSTQEINRFCIAVYEDGKLKSFRTDSNDSAWIKTMKKRMIKKADNAAGYGRSGDYYYKIEKHGNSTTVVYLNCVSEINNRWRLLYITAGAALIGLVITYFLVQKFSSRMIQPEIENSRRQQRFITNASHELKTPLAVIRANTEVLEMMNGENEWTQSTLKQVDRMNGLIQNLVMIARSQEEEDKTGMHEVDVSKIVADTVQPYQANASQEHKTLTTHIDQDVKLVCSEGKIRQLTTILIDNAIKYCDDNGTIDVALHEEKKGIRLIVSNHYAEGEHVDYSKFFERFYRQDQSHNIDQGGYGIGLSIAQEICRQYHGSIQADWKDGMISFICELR</sequence>
<comment type="subcellular location">
    <subcellularLocation>
        <location evidence="2">Membrane</location>
    </subcellularLocation>
</comment>
<evidence type="ECO:0000256" key="5">
    <source>
        <dbReference type="ARBA" id="ARBA00022679"/>
    </source>
</evidence>
<dbReference type="AlphaFoldDB" id="A0A7W8CY50"/>
<dbReference type="PANTHER" id="PTHR45453">
    <property type="entry name" value="PHOSPHATE REGULON SENSOR PROTEIN PHOR"/>
    <property type="match status" value="1"/>
</dbReference>
<feature type="transmembrane region" description="Helical" evidence="8">
    <location>
        <begin position="12"/>
        <end position="38"/>
    </location>
</feature>
<dbReference type="EMBL" id="JACHHK010000003">
    <property type="protein sequence ID" value="MBB5183044.1"/>
    <property type="molecule type" value="Genomic_DNA"/>
</dbReference>
<evidence type="ECO:0000256" key="6">
    <source>
        <dbReference type="ARBA" id="ARBA00022777"/>
    </source>
</evidence>
<gene>
    <name evidence="10" type="ORF">HNQ47_001064</name>
</gene>
<evidence type="ECO:0000256" key="4">
    <source>
        <dbReference type="ARBA" id="ARBA00022553"/>
    </source>
</evidence>
<dbReference type="GO" id="GO:0000155">
    <property type="term" value="F:phosphorelay sensor kinase activity"/>
    <property type="evidence" value="ECO:0007669"/>
    <property type="project" value="InterPro"/>
</dbReference>
<dbReference type="RefSeq" id="WP_183328274.1">
    <property type="nucleotide sequence ID" value="NZ_JACHHK010000003.1"/>
</dbReference>
<name>A0A7W8CY50_9FIRM</name>
<keyword evidence="8" id="KW-0812">Transmembrane</keyword>
<evidence type="ECO:0000256" key="1">
    <source>
        <dbReference type="ARBA" id="ARBA00000085"/>
    </source>
</evidence>
<dbReference type="SUPFAM" id="SSF47384">
    <property type="entry name" value="Homodimeric domain of signal transducing histidine kinase"/>
    <property type="match status" value="1"/>
</dbReference>
<dbReference type="SUPFAM" id="SSF55874">
    <property type="entry name" value="ATPase domain of HSP90 chaperone/DNA topoisomerase II/histidine kinase"/>
    <property type="match status" value="1"/>
</dbReference>
<protein>
    <recommendedName>
        <fullName evidence="3">histidine kinase</fullName>
        <ecNumber evidence="3">2.7.13.3</ecNumber>
    </recommendedName>
</protein>
<evidence type="ECO:0000313" key="10">
    <source>
        <dbReference type="EMBL" id="MBB5183044.1"/>
    </source>
</evidence>
<proteinExistence type="predicted"/>
<keyword evidence="11" id="KW-1185">Reference proteome</keyword>
<evidence type="ECO:0000256" key="3">
    <source>
        <dbReference type="ARBA" id="ARBA00012438"/>
    </source>
</evidence>
<keyword evidence="8" id="KW-1133">Transmembrane helix</keyword>
<dbReference type="SMART" id="SM00387">
    <property type="entry name" value="HATPase_c"/>
    <property type="match status" value="1"/>
</dbReference>
<dbReference type="InterPro" id="IPR036890">
    <property type="entry name" value="HATPase_C_sf"/>
</dbReference>
<evidence type="ECO:0000259" key="9">
    <source>
        <dbReference type="PROSITE" id="PS50109"/>
    </source>
</evidence>
<evidence type="ECO:0000256" key="7">
    <source>
        <dbReference type="ARBA" id="ARBA00023012"/>
    </source>
</evidence>
<keyword evidence="6 10" id="KW-0418">Kinase</keyword>
<dbReference type="PROSITE" id="PS50109">
    <property type="entry name" value="HIS_KIN"/>
    <property type="match status" value="1"/>
</dbReference>
<dbReference type="Gene3D" id="1.10.287.130">
    <property type="match status" value="1"/>
</dbReference>
<dbReference type="InterPro" id="IPR036097">
    <property type="entry name" value="HisK_dim/P_sf"/>
</dbReference>
<comment type="caution">
    <text evidence="10">The sequence shown here is derived from an EMBL/GenBank/DDBJ whole genome shotgun (WGS) entry which is preliminary data.</text>
</comment>
<keyword evidence="7" id="KW-0902">Two-component regulatory system</keyword>
<reference evidence="10 11" key="1">
    <citation type="submission" date="2020-08" db="EMBL/GenBank/DDBJ databases">
        <title>Genomic Encyclopedia of Type Strains, Phase IV (KMG-IV): sequencing the most valuable type-strain genomes for metagenomic binning, comparative biology and taxonomic classification.</title>
        <authorList>
            <person name="Goeker M."/>
        </authorList>
    </citation>
    <scope>NUCLEOTIDE SEQUENCE [LARGE SCALE GENOMIC DNA]</scope>
    <source>
        <strain evidence="10 11">DSM 25799</strain>
    </source>
</reference>
<dbReference type="InterPro" id="IPR003661">
    <property type="entry name" value="HisK_dim/P_dom"/>
</dbReference>
<feature type="transmembrane region" description="Helical" evidence="8">
    <location>
        <begin position="157"/>
        <end position="176"/>
    </location>
</feature>
<evidence type="ECO:0000256" key="8">
    <source>
        <dbReference type="SAM" id="Phobius"/>
    </source>
</evidence>
<dbReference type="InterPro" id="IPR003594">
    <property type="entry name" value="HATPase_dom"/>
</dbReference>
<dbReference type="GO" id="GO:0005886">
    <property type="term" value="C:plasma membrane"/>
    <property type="evidence" value="ECO:0007669"/>
    <property type="project" value="TreeGrafter"/>
</dbReference>
<dbReference type="Gene3D" id="3.30.565.10">
    <property type="entry name" value="Histidine kinase-like ATPase, C-terminal domain"/>
    <property type="match status" value="1"/>
</dbReference>
<dbReference type="SMART" id="SM00388">
    <property type="entry name" value="HisKA"/>
    <property type="match status" value="1"/>
</dbReference>
<dbReference type="Proteomes" id="UP000539953">
    <property type="component" value="Unassembled WGS sequence"/>
</dbReference>
<dbReference type="CDD" id="cd00082">
    <property type="entry name" value="HisKA"/>
    <property type="match status" value="1"/>
</dbReference>
<dbReference type="PANTHER" id="PTHR45453:SF1">
    <property type="entry name" value="PHOSPHATE REGULON SENSOR PROTEIN PHOR"/>
    <property type="match status" value="1"/>
</dbReference>
<comment type="catalytic activity">
    <reaction evidence="1">
        <text>ATP + protein L-histidine = ADP + protein N-phospho-L-histidine.</text>
        <dbReference type="EC" id="2.7.13.3"/>
    </reaction>
</comment>
<dbReference type="Pfam" id="PF02518">
    <property type="entry name" value="HATPase_c"/>
    <property type="match status" value="1"/>
</dbReference>